<dbReference type="InterPro" id="IPR050269">
    <property type="entry name" value="ComplexI_Subunit6"/>
</dbReference>
<feature type="transmembrane region" description="Helical" evidence="16">
    <location>
        <begin position="122"/>
        <end position="143"/>
    </location>
</feature>
<dbReference type="PANTHER" id="PTHR11435">
    <property type="entry name" value="NADH UBIQUINONE OXIDOREDUCTASE SUBUNIT ND6"/>
    <property type="match status" value="1"/>
</dbReference>
<keyword evidence="5" id="KW-0813">Transport</keyword>
<organism evidence="17">
    <name type="scientific">Scaptocoris castanea</name>
    <dbReference type="NCBI Taxonomy" id="1411909"/>
    <lineage>
        <taxon>Eukaryota</taxon>
        <taxon>Metazoa</taxon>
        <taxon>Ecdysozoa</taxon>
        <taxon>Arthropoda</taxon>
        <taxon>Hexapoda</taxon>
        <taxon>Insecta</taxon>
        <taxon>Pterygota</taxon>
        <taxon>Neoptera</taxon>
        <taxon>Paraneoptera</taxon>
        <taxon>Hemiptera</taxon>
        <taxon>Heteroptera</taxon>
        <taxon>Panheteroptera</taxon>
        <taxon>Pentatomomorpha</taxon>
        <taxon>Pentatomoidea</taxon>
        <taxon>Cydnidae</taxon>
        <taxon>Cephalocteinae</taxon>
        <taxon>Scaptocoris</taxon>
    </lineage>
</organism>
<evidence type="ECO:0000256" key="5">
    <source>
        <dbReference type="ARBA" id="ARBA00022448"/>
    </source>
</evidence>
<evidence type="ECO:0000256" key="12">
    <source>
        <dbReference type="ARBA" id="ARBA00023128"/>
    </source>
</evidence>
<evidence type="ECO:0000313" key="17">
    <source>
        <dbReference type="EMBL" id="AWN56381.1"/>
    </source>
</evidence>
<evidence type="ECO:0000256" key="4">
    <source>
        <dbReference type="ARBA" id="ARBA00021095"/>
    </source>
</evidence>
<comment type="subcellular location">
    <subcellularLocation>
        <location evidence="1">Mitochondrion membrane</location>
        <topology evidence="1">Multi-pass membrane protein</topology>
    </subcellularLocation>
</comment>
<dbReference type="AlphaFoldDB" id="A0A343YVR4"/>
<evidence type="ECO:0000256" key="15">
    <source>
        <dbReference type="ARBA" id="ARBA00049551"/>
    </source>
</evidence>
<evidence type="ECO:0000256" key="14">
    <source>
        <dbReference type="ARBA" id="ARBA00031019"/>
    </source>
</evidence>
<evidence type="ECO:0000256" key="11">
    <source>
        <dbReference type="ARBA" id="ARBA00023027"/>
    </source>
</evidence>
<evidence type="ECO:0000256" key="16">
    <source>
        <dbReference type="SAM" id="Phobius"/>
    </source>
</evidence>
<evidence type="ECO:0000256" key="13">
    <source>
        <dbReference type="ARBA" id="ARBA00023136"/>
    </source>
</evidence>
<dbReference type="EMBL" id="MG253280">
    <property type="protein sequence ID" value="AWN56381.1"/>
    <property type="molecule type" value="Genomic_DNA"/>
</dbReference>
<proteinExistence type="inferred from homology"/>
<dbReference type="GO" id="GO:0031966">
    <property type="term" value="C:mitochondrial membrane"/>
    <property type="evidence" value="ECO:0007669"/>
    <property type="project" value="UniProtKB-SubCell"/>
</dbReference>
<dbReference type="PANTHER" id="PTHR11435:SF1">
    <property type="entry name" value="NADH-UBIQUINONE OXIDOREDUCTASE CHAIN 6"/>
    <property type="match status" value="1"/>
</dbReference>
<feature type="transmembrane region" description="Helical" evidence="16">
    <location>
        <begin position="80"/>
        <end position="97"/>
    </location>
</feature>
<keyword evidence="7 16" id="KW-0812">Transmembrane</keyword>
<protein>
    <recommendedName>
        <fullName evidence="4">NADH-ubiquinone oxidoreductase chain 6</fullName>
        <ecNumber evidence="3">7.1.1.2</ecNumber>
    </recommendedName>
    <alternativeName>
        <fullName evidence="14">NADH dehydrogenase subunit 6</fullName>
    </alternativeName>
</protein>
<sequence length="166" mass="18745">MKELLSAMITLSVMFMSVNHPLSMGLILIGQTITIAFIIGVMMSSFLLSYIFIIIMLSGSLVLFIYMASIASNEKFQTSVKMTVITPMIYVSSYFMIEDDNTWLQYNSSNIILLKLFNTTSAYITIMMIMYLLMAMIIVSKIAPTSKGPLRIKKYEQTHSENSPTN</sequence>
<dbReference type="GO" id="GO:0008137">
    <property type="term" value="F:NADH dehydrogenase (ubiquinone) activity"/>
    <property type="evidence" value="ECO:0007669"/>
    <property type="project" value="UniProtKB-EC"/>
</dbReference>
<name>A0A343YVR4_9HEMI</name>
<comment type="similarity">
    <text evidence="2">Belongs to the complex I subunit 6 family.</text>
</comment>
<accession>A0A343YVR4</accession>
<keyword evidence="8" id="KW-1278">Translocase</keyword>
<evidence type="ECO:0000256" key="1">
    <source>
        <dbReference type="ARBA" id="ARBA00004225"/>
    </source>
</evidence>
<evidence type="ECO:0000256" key="10">
    <source>
        <dbReference type="ARBA" id="ARBA00022989"/>
    </source>
</evidence>
<geneLocation type="mitochondrion" evidence="17"/>
<keyword evidence="12 17" id="KW-0496">Mitochondrion</keyword>
<feature type="transmembrane region" description="Helical" evidence="16">
    <location>
        <begin position="21"/>
        <end position="41"/>
    </location>
</feature>
<reference evidence="17" key="1">
    <citation type="submission" date="2017-10" db="EMBL/GenBank/DDBJ databases">
        <title>Mitogenomes of tropical arthropods.</title>
        <authorList>
            <person name="Pires Paula D."/>
            <person name="Coiti Togawa R."/>
        </authorList>
    </citation>
    <scope>NUCLEOTIDE SEQUENCE</scope>
</reference>
<evidence type="ECO:0000256" key="6">
    <source>
        <dbReference type="ARBA" id="ARBA00022660"/>
    </source>
</evidence>
<feature type="transmembrane region" description="Helical" evidence="16">
    <location>
        <begin position="47"/>
        <end position="68"/>
    </location>
</feature>
<comment type="catalytic activity">
    <reaction evidence="15">
        <text>a ubiquinone + NADH + 5 H(+)(in) = a ubiquinol + NAD(+) + 4 H(+)(out)</text>
        <dbReference type="Rhea" id="RHEA:29091"/>
        <dbReference type="Rhea" id="RHEA-COMP:9565"/>
        <dbReference type="Rhea" id="RHEA-COMP:9566"/>
        <dbReference type="ChEBI" id="CHEBI:15378"/>
        <dbReference type="ChEBI" id="CHEBI:16389"/>
        <dbReference type="ChEBI" id="CHEBI:17976"/>
        <dbReference type="ChEBI" id="CHEBI:57540"/>
        <dbReference type="ChEBI" id="CHEBI:57945"/>
        <dbReference type="EC" id="7.1.1.2"/>
    </reaction>
</comment>
<keyword evidence="11" id="KW-0520">NAD</keyword>
<evidence type="ECO:0000256" key="2">
    <source>
        <dbReference type="ARBA" id="ARBA00005698"/>
    </source>
</evidence>
<keyword evidence="10 16" id="KW-1133">Transmembrane helix</keyword>
<dbReference type="EC" id="7.1.1.2" evidence="3"/>
<evidence type="ECO:0000256" key="8">
    <source>
        <dbReference type="ARBA" id="ARBA00022967"/>
    </source>
</evidence>
<evidence type="ECO:0000256" key="9">
    <source>
        <dbReference type="ARBA" id="ARBA00022982"/>
    </source>
</evidence>
<evidence type="ECO:0000256" key="7">
    <source>
        <dbReference type="ARBA" id="ARBA00022692"/>
    </source>
</evidence>
<keyword evidence="6" id="KW-0679">Respiratory chain</keyword>
<evidence type="ECO:0000256" key="3">
    <source>
        <dbReference type="ARBA" id="ARBA00012944"/>
    </source>
</evidence>
<keyword evidence="13 16" id="KW-0472">Membrane</keyword>
<keyword evidence="9" id="KW-0249">Electron transport</keyword>